<dbReference type="PATRIC" id="fig|543877.4.peg.2308"/>
<dbReference type="AlphaFoldDB" id="A0A0G3XCG6"/>
<dbReference type="EMBL" id="CP011805">
    <property type="protein sequence ID" value="AKM08331.1"/>
    <property type="molecule type" value="Genomic_DNA"/>
</dbReference>
<gene>
    <name evidence="1" type="ORF">AM2010_2274</name>
</gene>
<evidence type="ECO:0000313" key="1">
    <source>
        <dbReference type="EMBL" id="AKM08331.1"/>
    </source>
</evidence>
<dbReference type="STRING" id="543877.AM2010_2274"/>
<evidence type="ECO:0000313" key="2">
    <source>
        <dbReference type="Proteomes" id="UP000037643"/>
    </source>
</evidence>
<proteinExistence type="predicted"/>
<reference evidence="1 2" key="1">
    <citation type="submission" date="2015-06" db="EMBL/GenBank/DDBJ databases">
        <authorList>
            <person name="Kim K.M."/>
        </authorList>
    </citation>
    <scope>NUCLEOTIDE SEQUENCE [LARGE SCALE GENOMIC DNA]</scope>
    <source>
        <strain evidence="1 2">KCTC 22370</strain>
    </source>
</reference>
<accession>A0A0G3XCG6</accession>
<keyword evidence="2" id="KW-1185">Reference proteome</keyword>
<dbReference type="Proteomes" id="UP000037643">
    <property type="component" value="Chromosome"/>
</dbReference>
<sequence>MVPNERTDAMTIGFTELARSAAAAGEITPQTLIALRQMGWSDGTIGRLEAESLLMLNRALDRPSGDWVDFFVDALCEFVLDTGESAETCDECEVHWLIGMIETGGSPITMAELELLVRLVERAGDAPDSLRLYALKQIQLAVLDGIGPTRLGKSDDPCHITGAECRIVRRILLGSGNGPTVAPSPQICSVLDQIDRATDPQADSPEWPLLLDDIARLRARP</sequence>
<organism evidence="1 2">
    <name type="scientific">Pelagerythrobacter marensis</name>
    <dbReference type="NCBI Taxonomy" id="543877"/>
    <lineage>
        <taxon>Bacteria</taxon>
        <taxon>Pseudomonadati</taxon>
        <taxon>Pseudomonadota</taxon>
        <taxon>Alphaproteobacteria</taxon>
        <taxon>Sphingomonadales</taxon>
        <taxon>Erythrobacteraceae</taxon>
        <taxon>Pelagerythrobacter</taxon>
    </lineage>
</organism>
<protein>
    <submittedName>
        <fullName evidence="1">Uncharacterized protein</fullName>
    </submittedName>
</protein>
<dbReference type="KEGG" id="amx:AM2010_2274"/>
<name>A0A0G3XCG6_9SPHN</name>